<reference evidence="2 3" key="1">
    <citation type="submission" date="2019-07" db="EMBL/GenBank/DDBJ databases">
        <title>Whole genome shotgun sequence of Deinococcus cellulosilyticus NBRC 106333.</title>
        <authorList>
            <person name="Hosoyama A."/>
            <person name="Uohara A."/>
            <person name="Ohji S."/>
            <person name="Ichikawa N."/>
        </authorList>
    </citation>
    <scope>NUCLEOTIDE SEQUENCE [LARGE SCALE GENOMIC DNA]</scope>
    <source>
        <strain evidence="2 3">NBRC 106333</strain>
    </source>
</reference>
<keyword evidence="1" id="KW-0732">Signal</keyword>
<evidence type="ECO:0000256" key="1">
    <source>
        <dbReference type="SAM" id="SignalP"/>
    </source>
</evidence>
<feature type="signal peptide" evidence="1">
    <location>
        <begin position="1"/>
        <end position="26"/>
    </location>
</feature>
<dbReference type="EMBL" id="BJXB01000001">
    <property type="protein sequence ID" value="GEM44754.1"/>
    <property type="molecule type" value="Genomic_DNA"/>
</dbReference>
<organism evidence="2 3">
    <name type="scientific">Deinococcus cellulosilyticus (strain DSM 18568 / NBRC 106333 / KACC 11606 / 5516J-15)</name>
    <dbReference type="NCBI Taxonomy" id="1223518"/>
    <lineage>
        <taxon>Bacteria</taxon>
        <taxon>Thermotogati</taxon>
        <taxon>Deinococcota</taxon>
        <taxon>Deinococci</taxon>
        <taxon>Deinococcales</taxon>
        <taxon>Deinococcaceae</taxon>
        <taxon>Deinococcus</taxon>
    </lineage>
</organism>
<feature type="chain" id="PRO_5022036735" evidence="1">
    <location>
        <begin position="27"/>
        <end position="260"/>
    </location>
</feature>
<dbReference type="Proteomes" id="UP000321306">
    <property type="component" value="Unassembled WGS sequence"/>
</dbReference>
<evidence type="ECO:0000313" key="2">
    <source>
        <dbReference type="EMBL" id="GEM44754.1"/>
    </source>
</evidence>
<protein>
    <submittedName>
        <fullName evidence="2">Uncharacterized protein</fullName>
    </submittedName>
</protein>
<dbReference type="AlphaFoldDB" id="A0A511MW00"/>
<comment type="caution">
    <text evidence="2">The sequence shown here is derived from an EMBL/GenBank/DDBJ whole genome shotgun (WGS) entry which is preliminary data.</text>
</comment>
<evidence type="ECO:0000313" key="3">
    <source>
        <dbReference type="Proteomes" id="UP000321306"/>
    </source>
</evidence>
<proteinExistence type="predicted"/>
<dbReference type="RefSeq" id="WP_146881885.1">
    <property type="nucleotide sequence ID" value="NZ_BJXB01000001.1"/>
</dbReference>
<keyword evidence="3" id="KW-1185">Reference proteome</keyword>
<gene>
    <name evidence="2" type="ORF">DC3_03890</name>
</gene>
<sequence>MIPVQNVFRPKTLGLLLSLLLGTAAAQVSITGPRELDLQPGETRTVEYVLSNPGDAAVPAVVFMNDYMQQPDGSLVHIPGKTLPGSFSRIASADRLEYTIPAKGTVVVPVVVSMPKTPIGGYWGVVGVDILNNPAGGGNNEVGFKIRYAMVTAVTVSGVTQHEVSIDNLTGQTRNGSTSIAVTLSNTGTAYERYALKLNIVDLQGKTVETQVSSVVLPGLTVDVNVPVPQKLASGTYAVFATLMYGGDQQVEMAGSLEVP</sequence>
<name>A0A511MW00_DEIC1</name>
<accession>A0A511MW00</accession>